<reference evidence="4" key="1">
    <citation type="submission" date="2018-09" db="EMBL/GenBank/DDBJ databases">
        <authorList>
            <person name="Livingstone P.G."/>
            <person name="Whitworth D.E."/>
        </authorList>
    </citation>
    <scope>NUCLEOTIDE SEQUENCE [LARGE SCALE GENOMIC DNA]</scope>
    <source>
        <strain evidence="4">CA040B</strain>
    </source>
</reference>
<feature type="region of interest" description="Disordered" evidence="1">
    <location>
        <begin position="71"/>
        <end position="113"/>
    </location>
</feature>
<evidence type="ECO:0000256" key="2">
    <source>
        <dbReference type="SAM" id="Phobius"/>
    </source>
</evidence>
<evidence type="ECO:0000313" key="4">
    <source>
        <dbReference type="Proteomes" id="UP000273405"/>
    </source>
</evidence>
<protein>
    <submittedName>
        <fullName evidence="3">Uncharacterized protein</fullName>
    </submittedName>
</protein>
<keyword evidence="2" id="KW-0812">Transmembrane</keyword>
<sequence>MSSRLQTFLALFNTAAVVGVLLAFLGHQRTSEQELAALKEQVRQASASATANQGDRRAAAEAAMRMWASTHGAQNPTARGPGPSQPKATPPGDDATGADAPPDELPPTGSFEESRTRVFTAFANEPVDNDWSGKATQTLNETLRQHLPSNSRVKALDCRATLCRVELVHRSAADSAPFMMSGLRSWPGAIFVASEAQEGEDYVVTLIAAKEGTRPPL</sequence>
<gene>
    <name evidence="3" type="ORF">D7X12_20595</name>
</gene>
<accession>A0A3A8NAH4</accession>
<evidence type="ECO:0000256" key="1">
    <source>
        <dbReference type="SAM" id="MobiDB-lite"/>
    </source>
</evidence>
<comment type="caution">
    <text evidence="3">The sequence shown here is derived from an EMBL/GenBank/DDBJ whole genome shotgun (WGS) entry which is preliminary data.</text>
</comment>
<feature type="transmembrane region" description="Helical" evidence="2">
    <location>
        <begin position="6"/>
        <end position="25"/>
    </location>
</feature>
<evidence type="ECO:0000313" key="3">
    <source>
        <dbReference type="EMBL" id="RKH40549.1"/>
    </source>
</evidence>
<keyword evidence="4" id="KW-1185">Reference proteome</keyword>
<keyword evidence="2" id="KW-1133">Transmembrane helix</keyword>
<dbReference type="EMBL" id="RAWG01000129">
    <property type="protein sequence ID" value="RKH40549.1"/>
    <property type="molecule type" value="Genomic_DNA"/>
</dbReference>
<feature type="compositionally biased region" description="Low complexity" evidence="1">
    <location>
        <begin position="90"/>
        <end position="100"/>
    </location>
</feature>
<dbReference type="OrthoDB" id="5508201at2"/>
<name>A0A3A8NAH4_9BACT</name>
<dbReference type="RefSeq" id="WP_120626987.1">
    <property type="nucleotide sequence ID" value="NZ_RAWG01000129.1"/>
</dbReference>
<dbReference type="Proteomes" id="UP000273405">
    <property type="component" value="Unassembled WGS sequence"/>
</dbReference>
<keyword evidence="2" id="KW-0472">Membrane</keyword>
<dbReference type="AlphaFoldDB" id="A0A3A8NAH4"/>
<organism evidence="3 4">
    <name type="scientific">Corallococcus sicarius</name>
    <dbReference type="NCBI Taxonomy" id="2316726"/>
    <lineage>
        <taxon>Bacteria</taxon>
        <taxon>Pseudomonadati</taxon>
        <taxon>Myxococcota</taxon>
        <taxon>Myxococcia</taxon>
        <taxon>Myxococcales</taxon>
        <taxon>Cystobacterineae</taxon>
        <taxon>Myxococcaceae</taxon>
        <taxon>Corallococcus</taxon>
    </lineage>
</organism>
<proteinExistence type="predicted"/>